<keyword evidence="1" id="KW-0647">Proteasome</keyword>
<dbReference type="EMBL" id="CP045484">
    <property type="protein sequence ID" value="QGR17118.1"/>
    <property type="molecule type" value="Genomic_DNA"/>
</dbReference>
<sequence>MRKEKIGILLEDNTIVYVENVSKNENRFEINTEEFYKYLPKIKAIIHTHKDSCEPSIIDIIGMIYWNFPWIIVSNNCVKSYRISNFSIFEIDINSLIPQEFNNLIMQLSQ</sequence>
<evidence type="ECO:0000313" key="1">
    <source>
        <dbReference type="EMBL" id="MBB5252428.1"/>
    </source>
</evidence>
<evidence type="ECO:0000313" key="4">
    <source>
        <dbReference type="Proteomes" id="UP000582213"/>
    </source>
</evidence>
<protein>
    <submittedName>
        <fullName evidence="1">Proteasome lid subunit RPN8/RPN11</fullName>
    </submittedName>
</protein>
<reference evidence="2 3" key="1">
    <citation type="submission" date="2019-10" db="EMBL/GenBank/DDBJ databases">
        <title>Genome Sequences from Six Type Strain Members of the Archaeal Family Sulfolobaceae: Acidianus ambivalens, Acidianus infernus, Metallosphaera prunae, Stygiolobus azoricus, Sulfolobus metallicus, and Sulfurisphaera ohwakuensis.</title>
        <authorList>
            <person name="Counts J.A."/>
            <person name="Kelly R.M."/>
        </authorList>
    </citation>
    <scope>NUCLEOTIDE SEQUENCE [LARGE SCALE GENOMIC DNA]</scope>
    <source>
        <strain evidence="2 3">TA-1</strain>
    </source>
</reference>
<proteinExistence type="predicted"/>
<evidence type="ECO:0000313" key="3">
    <source>
        <dbReference type="Proteomes" id="UP000427373"/>
    </source>
</evidence>
<dbReference type="AlphaFoldDB" id="A0A650CH91"/>
<dbReference type="Gene3D" id="3.40.140.10">
    <property type="entry name" value="Cytidine Deaminase, domain 2"/>
    <property type="match status" value="1"/>
</dbReference>
<reference evidence="1 4" key="2">
    <citation type="submission" date="2020-08" db="EMBL/GenBank/DDBJ databases">
        <title>Genomic Encyclopedia of Type Strains, Phase IV (KMG-IV): sequencing the most valuable type-strain genomes for metagenomic binning, comparative biology and taxonomic classification.</title>
        <authorList>
            <person name="Goeker M."/>
        </authorList>
    </citation>
    <scope>NUCLEOTIDE SEQUENCE [LARGE SCALE GENOMIC DNA]</scope>
    <source>
        <strain evidence="1 4">DSM 12421</strain>
    </source>
</reference>
<dbReference type="EMBL" id="JACHFY010000001">
    <property type="protein sequence ID" value="MBB5252428.1"/>
    <property type="molecule type" value="Genomic_DNA"/>
</dbReference>
<dbReference type="KEGG" id="soh:D1869_07915"/>
<dbReference type="Proteomes" id="UP000427373">
    <property type="component" value="Chromosome"/>
</dbReference>
<keyword evidence="3" id="KW-1185">Reference proteome</keyword>
<accession>A0A650CH91</accession>
<dbReference type="GO" id="GO:0000502">
    <property type="term" value="C:proteasome complex"/>
    <property type="evidence" value="ECO:0007669"/>
    <property type="project" value="UniProtKB-KW"/>
</dbReference>
<gene>
    <name evidence="2" type="ORF">D1869_07915</name>
    <name evidence="1" type="ORF">HNQ62_000146</name>
</gene>
<dbReference type="Proteomes" id="UP000582213">
    <property type="component" value="Unassembled WGS sequence"/>
</dbReference>
<name>A0A650CH91_SULOH</name>
<evidence type="ECO:0000313" key="2">
    <source>
        <dbReference type="EMBL" id="QGR17118.1"/>
    </source>
</evidence>
<dbReference type="SUPFAM" id="SSF102712">
    <property type="entry name" value="JAB1/MPN domain"/>
    <property type="match status" value="1"/>
</dbReference>
<organism evidence="2 3">
    <name type="scientific">Sulfurisphaera ohwakuensis</name>
    <dbReference type="NCBI Taxonomy" id="69656"/>
    <lineage>
        <taxon>Archaea</taxon>
        <taxon>Thermoproteota</taxon>
        <taxon>Thermoprotei</taxon>
        <taxon>Sulfolobales</taxon>
        <taxon>Sulfolobaceae</taxon>
        <taxon>Sulfurisphaera</taxon>
    </lineage>
</organism>